<evidence type="ECO:0000256" key="2">
    <source>
        <dbReference type="ARBA" id="ARBA00022840"/>
    </source>
</evidence>
<dbReference type="Pfam" id="PF04851">
    <property type="entry name" value="ResIII"/>
    <property type="match status" value="1"/>
</dbReference>
<protein>
    <submittedName>
        <fullName evidence="6">DEAD/DEAH box helicase</fullName>
    </submittedName>
</protein>
<evidence type="ECO:0000259" key="4">
    <source>
        <dbReference type="PROSITE" id="PS51192"/>
    </source>
</evidence>
<dbReference type="RefSeq" id="WP_290398162.1">
    <property type="nucleotide sequence ID" value="NZ_JAUHLN010000001.1"/>
</dbReference>
<dbReference type="PROSITE" id="PS51192">
    <property type="entry name" value="HELICASE_ATP_BIND_1"/>
    <property type="match status" value="1"/>
</dbReference>
<evidence type="ECO:0000256" key="3">
    <source>
        <dbReference type="ARBA" id="ARBA00023125"/>
    </source>
</evidence>
<keyword evidence="6" id="KW-0347">Helicase</keyword>
<keyword evidence="2" id="KW-0067">ATP-binding</keyword>
<dbReference type="SMART" id="SM00490">
    <property type="entry name" value="HELICc"/>
    <property type="match status" value="1"/>
</dbReference>
<name>A0ABT8E278_9BACL</name>
<dbReference type="Gene3D" id="3.40.50.300">
    <property type="entry name" value="P-loop containing nucleotide triphosphate hydrolases"/>
    <property type="match status" value="2"/>
</dbReference>
<evidence type="ECO:0000259" key="5">
    <source>
        <dbReference type="PROSITE" id="PS51194"/>
    </source>
</evidence>
<accession>A0ABT8E278</accession>
<keyword evidence="6" id="KW-0378">Hydrolase</keyword>
<gene>
    <name evidence="6" type="ORF">QYF49_03100</name>
</gene>
<keyword evidence="3" id="KW-0238">DNA-binding</keyword>
<dbReference type="EMBL" id="JAUHLN010000001">
    <property type="protein sequence ID" value="MDN4072019.1"/>
    <property type="molecule type" value="Genomic_DNA"/>
</dbReference>
<keyword evidence="7" id="KW-1185">Reference proteome</keyword>
<dbReference type="InterPro" id="IPR027417">
    <property type="entry name" value="P-loop_NTPase"/>
</dbReference>
<sequence length="513" mass="56906">MKDETSFSTGDGAMRFVSFFADGKTLAAPDALKPPDVSAAPVPFYKLPVLDPPDFFGHLPFSHELQAFLSGKLLSFDELPYPMDMIHEHYLHGCLTYVKGIAVDVGGSFVCKRCGNDKPRLFASFSCFRCKETECVYCRKCLVMGRISRCTPLVRWCGPQLDWRVDDVALEWDGDLSAAQKKASDQMVSRIGDEGELLIWAVCGAGKTEVLFHGVEKALKAGQRVCLATPRTDVVLELLPRLRKVFPGVTLAGLYGGSEEKSEGAQLIVSTTHQLYRFREAFDLVVVDEVDAFPYSYDQSLEYAVHQAKKGNALLVYLSATPSRKMKKSASLGHLAHVRIPVRFHGFPLPVPRFVWCGNWKKRLKKGRLPSNVVDWVSHQLEVKRQGFLFVPSVAALHQVVALLKAGFPGIEGVHAEDPERKEKVMKFRKGEVSIVVTTTILERGVTVPFTDVAVLGAEEDIFTESALVQIAGRSGRSKDDPAGDVLFFHYGRTNAMVDAKRHIEGMNKEAEL</sequence>
<dbReference type="Proteomes" id="UP001168694">
    <property type="component" value="Unassembled WGS sequence"/>
</dbReference>
<feature type="domain" description="Helicase ATP-binding" evidence="4">
    <location>
        <begin position="188"/>
        <end position="340"/>
    </location>
</feature>
<dbReference type="InterPro" id="IPR014001">
    <property type="entry name" value="Helicase_ATP-bd"/>
</dbReference>
<dbReference type="InterPro" id="IPR006935">
    <property type="entry name" value="Helicase/UvrB_N"/>
</dbReference>
<evidence type="ECO:0000313" key="6">
    <source>
        <dbReference type="EMBL" id="MDN4072019.1"/>
    </source>
</evidence>
<evidence type="ECO:0000256" key="1">
    <source>
        <dbReference type="ARBA" id="ARBA00022741"/>
    </source>
</evidence>
<comment type="caution">
    <text evidence="6">The sequence shown here is derived from an EMBL/GenBank/DDBJ whole genome shotgun (WGS) entry which is preliminary data.</text>
</comment>
<dbReference type="PANTHER" id="PTHR30580:SF1">
    <property type="entry name" value="COMF OPERON PROTEIN 1"/>
    <property type="match status" value="1"/>
</dbReference>
<evidence type="ECO:0000313" key="7">
    <source>
        <dbReference type="Proteomes" id="UP001168694"/>
    </source>
</evidence>
<dbReference type="PROSITE" id="PS51194">
    <property type="entry name" value="HELICASE_CTER"/>
    <property type="match status" value="1"/>
</dbReference>
<reference evidence="6" key="1">
    <citation type="submission" date="2023-06" db="EMBL/GenBank/DDBJ databases">
        <title>Draft Genome Sequences of Representative Paenibacillus Polymyxa, Bacillus cereus, Fictibacillus sp., and Brevibacillus agri Strains Isolated from Amazonian Dark Earth.</title>
        <authorList>
            <person name="Pellegrinetti T.A."/>
            <person name="Cunha I.C.M."/>
            <person name="Chaves M.G."/>
            <person name="Freitas A.S."/>
            <person name="Silva A.V.R."/>
            <person name="Tsai S.M."/>
            <person name="Mendes L.W."/>
        </authorList>
    </citation>
    <scope>NUCLEOTIDE SEQUENCE</scope>
    <source>
        <strain evidence="6">CENA-BCM004</strain>
    </source>
</reference>
<dbReference type="InterPro" id="IPR001650">
    <property type="entry name" value="Helicase_C-like"/>
</dbReference>
<organism evidence="6 7">
    <name type="scientific">Fictibacillus terranigra</name>
    <dbReference type="NCBI Taxonomy" id="3058424"/>
    <lineage>
        <taxon>Bacteria</taxon>
        <taxon>Bacillati</taxon>
        <taxon>Bacillota</taxon>
        <taxon>Bacilli</taxon>
        <taxon>Bacillales</taxon>
        <taxon>Fictibacillaceae</taxon>
        <taxon>Fictibacillus</taxon>
    </lineage>
</organism>
<dbReference type="SUPFAM" id="SSF52540">
    <property type="entry name" value="P-loop containing nucleoside triphosphate hydrolases"/>
    <property type="match status" value="1"/>
</dbReference>
<dbReference type="PANTHER" id="PTHR30580">
    <property type="entry name" value="PRIMOSOMAL PROTEIN N"/>
    <property type="match status" value="1"/>
</dbReference>
<keyword evidence="1" id="KW-0547">Nucleotide-binding</keyword>
<dbReference type="Pfam" id="PF00271">
    <property type="entry name" value="Helicase_C"/>
    <property type="match status" value="1"/>
</dbReference>
<feature type="domain" description="Helicase C-terminal" evidence="5">
    <location>
        <begin position="372"/>
        <end position="513"/>
    </location>
</feature>
<proteinExistence type="predicted"/>
<dbReference type="SMART" id="SM00487">
    <property type="entry name" value="DEXDc"/>
    <property type="match status" value="1"/>
</dbReference>
<dbReference type="GO" id="GO:0004386">
    <property type="term" value="F:helicase activity"/>
    <property type="evidence" value="ECO:0007669"/>
    <property type="project" value="UniProtKB-KW"/>
</dbReference>